<accession>A0ABS5W2S6</accession>
<dbReference type="Proteomes" id="UP000811255">
    <property type="component" value="Unassembled WGS sequence"/>
</dbReference>
<organism evidence="2 3">
    <name type="scientific">Croceibacterium selenioxidans</name>
    <dbReference type="NCBI Taxonomy" id="2838833"/>
    <lineage>
        <taxon>Bacteria</taxon>
        <taxon>Pseudomonadati</taxon>
        <taxon>Pseudomonadota</taxon>
        <taxon>Alphaproteobacteria</taxon>
        <taxon>Sphingomonadales</taxon>
        <taxon>Erythrobacteraceae</taxon>
        <taxon>Croceibacterium</taxon>
    </lineage>
</organism>
<proteinExistence type="predicted"/>
<keyword evidence="1" id="KW-0812">Transmembrane</keyword>
<reference evidence="2 3" key="1">
    <citation type="submission" date="2021-05" db="EMBL/GenBank/DDBJ databases">
        <title>Croceibacterium sp. LX-88 genome sequence.</title>
        <authorList>
            <person name="Luo X."/>
        </authorList>
    </citation>
    <scope>NUCLEOTIDE SEQUENCE [LARGE SCALE GENOMIC DNA]</scope>
    <source>
        <strain evidence="2 3">LX-88</strain>
    </source>
</reference>
<evidence type="ECO:0000313" key="2">
    <source>
        <dbReference type="EMBL" id="MBT2133422.1"/>
    </source>
</evidence>
<dbReference type="EMBL" id="JAHFVK010000001">
    <property type="protein sequence ID" value="MBT2133422.1"/>
    <property type="molecule type" value="Genomic_DNA"/>
</dbReference>
<feature type="transmembrane region" description="Helical" evidence="1">
    <location>
        <begin position="12"/>
        <end position="36"/>
    </location>
</feature>
<evidence type="ECO:0000256" key="1">
    <source>
        <dbReference type="SAM" id="Phobius"/>
    </source>
</evidence>
<keyword evidence="1" id="KW-1133">Transmembrane helix</keyword>
<name>A0ABS5W2S6_9SPHN</name>
<gene>
    <name evidence="2" type="ORF">KK137_03650</name>
</gene>
<evidence type="ECO:0000313" key="3">
    <source>
        <dbReference type="Proteomes" id="UP000811255"/>
    </source>
</evidence>
<keyword evidence="1" id="KW-0472">Membrane</keyword>
<sequence>MSAQRNSIRTWALIAVAVTSAVLIYFAWWLIGIIAAPDWCNRARGFRDRPEFAMGECFALLRQQVEALAINSHFAIGTLALCLAVLVIIVLAGGRVSFKANRDGIEADVAHDRDVSEMGGLFDG</sequence>
<dbReference type="RefSeq" id="WP_214534672.1">
    <property type="nucleotide sequence ID" value="NZ_JAHFVK010000001.1"/>
</dbReference>
<protein>
    <submittedName>
        <fullName evidence="2">Uncharacterized protein</fullName>
    </submittedName>
</protein>
<keyword evidence="3" id="KW-1185">Reference proteome</keyword>
<feature type="transmembrane region" description="Helical" evidence="1">
    <location>
        <begin position="70"/>
        <end position="92"/>
    </location>
</feature>
<comment type="caution">
    <text evidence="2">The sequence shown here is derived from an EMBL/GenBank/DDBJ whole genome shotgun (WGS) entry which is preliminary data.</text>
</comment>